<dbReference type="CDD" id="cd16454">
    <property type="entry name" value="RING-H2_PA-TM-RING"/>
    <property type="match status" value="1"/>
</dbReference>
<dbReference type="SUPFAM" id="SSF57850">
    <property type="entry name" value="RING/U-box"/>
    <property type="match status" value="1"/>
</dbReference>
<keyword evidence="3" id="KW-0808">Transferase</keyword>
<dbReference type="Proteomes" id="UP001454036">
    <property type="component" value="Unassembled WGS sequence"/>
</dbReference>
<dbReference type="GO" id="GO:0008270">
    <property type="term" value="F:zinc ion binding"/>
    <property type="evidence" value="ECO:0007669"/>
    <property type="project" value="UniProtKB-KW"/>
</dbReference>
<evidence type="ECO:0000256" key="2">
    <source>
        <dbReference type="ARBA" id="ARBA00012483"/>
    </source>
</evidence>
<dbReference type="EMBL" id="BAABME010001195">
    <property type="protein sequence ID" value="GAA0148171.1"/>
    <property type="molecule type" value="Genomic_DNA"/>
</dbReference>
<protein>
    <recommendedName>
        <fullName evidence="2">RING-type E3 ubiquitin transferase</fullName>
        <ecNumber evidence="2">2.3.2.27</ecNumber>
    </recommendedName>
</protein>
<evidence type="ECO:0000256" key="6">
    <source>
        <dbReference type="ARBA" id="ARBA00022786"/>
    </source>
</evidence>
<evidence type="ECO:0000256" key="5">
    <source>
        <dbReference type="ARBA" id="ARBA00022771"/>
    </source>
</evidence>
<comment type="caution">
    <text evidence="10">The sequence shown here is derived from an EMBL/GenBank/DDBJ whole genome shotgun (WGS) entry which is preliminary data.</text>
</comment>
<evidence type="ECO:0000259" key="9">
    <source>
        <dbReference type="PROSITE" id="PS50089"/>
    </source>
</evidence>
<accession>A0AAV3PA30</accession>
<dbReference type="Pfam" id="PF13639">
    <property type="entry name" value="zf-RING_2"/>
    <property type="match status" value="1"/>
</dbReference>
<evidence type="ECO:0000256" key="7">
    <source>
        <dbReference type="ARBA" id="ARBA00022833"/>
    </source>
</evidence>
<dbReference type="GO" id="GO:0005737">
    <property type="term" value="C:cytoplasm"/>
    <property type="evidence" value="ECO:0007669"/>
    <property type="project" value="TreeGrafter"/>
</dbReference>
<dbReference type="GO" id="GO:0016567">
    <property type="term" value="P:protein ubiquitination"/>
    <property type="evidence" value="ECO:0007669"/>
    <property type="project" value="UniProtKB-ARBA"/>
</dbReference>
<gene>
    <name evidence="10" type="ORF">LIER_07690</name>
</gene>
<keyword evidence="4" id="KW-0479">Metal-binding</keyword>
<dbReference type="InterPro" id="IPR013083">
    <property type="entry name" value="Znf_RING/FYVE/PHD"/>
</dbReference>
<dbReference type="FunFam" id="3.30.40.10:FF:000127">
    <property type="entry name" value="E3 ubiquitin-protein ligase RNF181"/>
    <property type="match status" value="1"/>
</dbReference>
<name>A0AAV3PA30_LITER</name>
<dbReference type="SMART" id="SM00744">
    <property type="entry name" value="RINGv"/>
    <property type="match status" value="1"/>
</dbReference>
<evidence type="ECO:0000256" key="4">
    <source>
        <dbReference type="ARBA" id="ARBA00022723"/>
    </source>
</evidence>
<dbReference type="GO" id="GO:0061630">
    <property type="term" value="F:ubiquitin protein ligase activity"/>
    <property type="evidence" value="ECO:0007669"/>
    <property type="project" value="UniProtKB-EC"/>
</dbReference>
<proteinExistence type="predicted"/>
<dbReference type="PANTHER" id="PTHR15710:SF196">
    <property type="entry name" value="F6A14.12 PROTEIN-RELATED"/>
    <property type="match status" value="1"/>
</dbReference>
<dbReference type="PROSITE" id="PS50089">
    <property type="entry name" value="ZF_RING_2"/>
    <property type="match status" value="1"/>
</dbReference>
<dbReference type="PANTHER" id="PTHR15710">
    <property type="entry name" value="E3 UBIQUITIN-PROTEIN LIGASE PRAJA"/>
    <property type="match status" value="1"/>
</dbReference>
<evidence type="ECO:0000256" key="1">
    <source>
        <dbReference type="ARBA" id="ARBA00000900"/>
    </source>
</evidence>
<dbReference type="EC" id="2.3.2.27" evidence="2"/>
<keyword evidence="7" id="KW-0862">Zinc</keyword>
<evidence type="ECO:0000256" key="8">
    <source>
        <dbReference type="PROSITE-ProRule" id="PRU00175"/>
    </source>
</evidence>
<keyword evidence="5 8" id="KW-0863">Zinc-finger</keyword>
<dbReference type="SMART" id="SM00184">
    <property type="entry name" value="RING"/>
    <property type="match status" value="1"/>
</dbReference>
<evidence type="ECO:0000313" key="11">
    <source>
        <dbReference type="Proteomes" id="UP001454036"/>
    </source>
</evidence>
<keyword evidence="6" id="KW-0833">Ubl conjugation pathway</keyword>
<sequence>MSTEFPRATTTPTRHLYCCIFCNYSANVPLACPSCNRLLIECFTPNYPLPTAAAVAVIQPENAVSGQNRAHVDRFDDWLAQFTSSRRKSTSKSFLESLPSITITEADLKESNSCSICMEDFGLGSLADKLPCKHLFHKSCIVEWLNRSNTCPLCRFKLPVEPRTPEKNVEPAMGVSALTNEAIRRIAVIRLGRGFGDFDTGVSGSNTTGGGRGGDFNTILDDDGDTLMIEDVAWDADGDIVMADA</sequence>
<organism evidence="10 11">
    <name type="scientific">Lithospermum erythrorhizon</name>
    <name type="common">Purple gromwell</name>
    <name type="synonym">Lithospermum officinale var. erythrorhizon</name>
    <dbReference type="NCBI Taxonomy" id="34254"/>
    <lineage>
        <taxon>Eukaryota</taxon>
        <taxon>Viridiplantae</taxon>
        <taxon>Streptophyta</taxon>
        <taxon>Embryophyta</taxon>
        <taxon>Tracheophyta</taxon>
        <taxon>Spermatophyta</taxon>
        <taxon>Magnoliopsida</taxon>
        <taxon>eudicotyledons</taxon>
        <taxon>Gunneridae</taxon>
        <taxon>Pentapetalae</taxon>
        <taxon>asterids</taxon>
        <taxon>lamiids</taxon>
        <taxon>Boraginales</taxon>
        <taxon>Boraginaceae</taxon>
        <taxon>Boraginoideae</taxon>
        <taxon>Lithospermeae</taxon>
        <taxon>Lithospermum</taxon>
    </lineage>
</organism>
<dbReference type="AlphaFoldDB" id="A0AAV3PA30"/>
<dbReference type="InterPro" id="IPR011016">
    <property type="entry name" value="Znf_RING-CH"/>
</dbReference>
<reference evidence="10 11" key="1">
    <citation type="submission" date="2024-01" db="EMBL/GenBank/DDBJ databases">
        <title>The complete chloroplast genome sequence of Lithospermum erythrorhizon: insights into the phylogenetic relationship among Boraginaceae species and the maternal lineages of purple gromwells.</title>
        <authorList>
            <person name="Okada T."/>
            <person name="Watanabe K."/>
        </authorList>
    </citation>
    <scope>NUCLEOTIDE SEQUENCE [LARGE SCALE GENOMIC DNA]</scope>
</reference>
<feature type="domain" description="RING-type" evidence="9">
    <location>
        <begin position="114"/>
        <end position="155"/>
    </location>
</feature>
<evidence type="ECO:0000313" key="10">
    <source>
        <dbReference type="EMBL" id="GAA0148171.1"/>
    </source>
</evidence>
<dbReference type="InterPro" id="IPR001841">
    <property type="entry name" value="Znf_RING"/>
</dbReference>
<evidence type="ECO:0000256" key="3">
    <source>
        <dbReference type="ARBA" id="ARBA00022679"/>
    </source>
</evidence>
<dbReference type="Gene3D" id="3.30.40.10">
    <property type="entry name" value="Zinc/RING finger domain, C3HC4 (zinc finger)"/>
    <property type="match status" value="1"/>
</dbReference>
<keyword evidence="11" id="KW-1185">Reference proteome</keyword>
<comment type="catalytic activity">
    <reaction evidence="1">
        <text>S-ubiquitinyl-[E2 ubiquitin-conjugating enzyme]-L-cysteine + [acceptor protein]-L-lysine = [E2 ubiquitin-conjugating enzyme]-L-cysteine + N(6)-ubiquitinyl-[acceptor protein]-L-lysine.</text>
        <dbReference type="EC" id="2.3.2.27"/>
    </reaction>
</comment>